<dbReference type="EMBL" id="AP017424">
    <property type="protein sequence ID" value="BAU87112.1"/>
    <property type="molecule type" value="Genomic_DNA"/>
</dbReference>
<organism evidence="1 2">
    <name type="scientific">Streptomyces laurentii</name>
    <dbReference type="NCBI Taxonomy" id="39478"/>
    <lineage>
        <taxon>Bacteria</taxon>
        <taxon>Bacillati</taxon>
        <taxon>Actinomycetota</taxon>
        <taxon>Actinomycetes</taxon>
        <taxon>Kitasatosporales</taxon>
        <taxon>Streptomycetaceae</taxon>
        <taxon>Streptomyces</taxon>
    </lineage>
</organism>
<dbReference type="Proteomes" id="UP000217676">
    <property type="component" value="Chromosome"/>
</dbReference>
<sequence>MPRDRFTVVGRETACHIYEGDGVRPILEDEVRVKYRPTRVQFPEEIGGWRHAIEEEQQRNEALGLPHRWNNDRFAVERVVVTRTHLDEQPVVTVSLQDADYYDFLTTSLNLQRRQKNGLTLRQQYLEGEDPAHAPAWMNCSFGVNVAVETGKDGCMLFSRRSAHVAGPNSSRWNSSANEGLARQHDLTEDGRTVSLYAVARRALYEELAVHDTDRVELELLGFGLDLENHQWAGFFRAVLPDLDERTLRLRWTRGVTDKWEHDRFEFVPADPESVLGFLADEPPERWTPCAPALFYLALVRGAVQRADENPAARFDVETAEQRVMEARGL</sequence>
<keyword evidence="1" id="KW-0648">Protein biosynthesis</keyword>
<keyword evidence="1" id="KW-0396">Initiation factor</keyword>
<keyword evidence="2" id="KW-1185">Reference proteome</keyword>
<accession>A0A169PAN0</accession>
<protein>
    <submittedName>
        <fullName evidence="1">Translation initiation factor IF-2</fullName>
    </submittedName>
</protein>
<evidence type="ECO:0000313" key="1">
    <source>
        <dbReference type="EMBL" id="BAU87112.1"/>
    </source>
</evidence>
<reference evidence="1 2" key="1">
    <citation type="journal article" date="2016" name="Genome Announc.">
        <title>Complete Genome Sequence of Thiostrepton-Producing Streptomyces laurentii ATCC 31255.</title>
        <authorList>
            <person name="Doi K."/>
            <person name="Fujino Y."/>
            <person name="Nagayoshi Y."/>
            <person name="Ohshima T."/>
            <person name="Ogata S."/>
        </authorList>
    </citation>
    <scope>NUCLEOTIDE SEQUENCE [LARGE SCALE GENOMIC DNA]</scope>
    <source>
        <strain evidence="1 2">ATCC 31255</strain>
    </source>
</reference>
<dbReference type="AlphaFoldDB" id="A0A169PAN0"/>
<proteinExistence type="predicted"/>
<dbReference type="GO" id="GO:0003743">
    <property type="term" value="F:translation initiation factor activity"/>
    <property type="evidence" value="ECO:0007669"/>
    <property type="project" value="UniProtKB-KW"/>
</dbReference>
<evidence type="ECO:0000313" key="2">
    <source>
        <dbReference type="Proteomes" id="UP000217676"/>
    </source>
</evidence>
<gene>
    <name evidence="1" type="ORF">SLA_6243</name>
</gene>
<name>A0A169PAN0_STRLU</name>
<dbReference type="KEGG" id="slau:SLA_6243"/>